<dbReference type="SUPFAM" id="SSF56219">
    <property type="entry name" value="DNase I-like"/>
    <property type="match status" value="1"/>
</dbReference>
<evidence type="ECO:0000256" key="5">
    <source>
        <dbReference type="SAM" id="MobiDB-lite"/>
    </source>
</evidence>
<dbReference type="GO" id="GO:0003677">
    <property type="term" value="F:DNA binding"/>
    <property type="evidence" value="ECO:0007669"/>
    <property type="project" value="TreeGrafter"/>
</dbReference>
<dbReference type="GO" id="GO:0004530">
    <property type="term" value="F:deoxyribonuclease I activity"/>
    <property type="evidence" value="ECO:0007669"/>
    <property type="project" value="TreeGrafter"/>
</dbReference>
<protein>
    <recommendedName>
        <fullName evidence="6">Endonuclease/exonuclease/phosphatase domain-containing protein</fullName>
    </recommendedName>
</protein>
<keyword evidence="4" id="KW-0378">Hydrolase</keyword>
<dbReference type="Proteomes" id="UP000812440">
    <property type="component" value="Unassembled WGS sequence"/>
</dbReference>
<dbReference type="GO" id="GO:0005634">
    <property type="term" value="C:nucleus"/>
    <property type="evidence" value="ECO:0007669"/>
    <property type="project" value="TreeGrafter"/>
</dbReference>
<dbReference type="InterPro" id="IPR016202">
    <property type="entry name" value="DNase_I"/>
</dbReference>
<accession>A0A8T2ILL1</accession>
<dbReference type="InterPro" id="IPR036691">
    <property type="entry name" value="Endo/exonu/phosph_ase_sf"/>
</dbReference>
<dbReference type="InterPro" id="IPR005135">
    <property type="entry name" value="Endo/exonuclease/phosphatase"/>
</dbReference>
<keyword evidence="2" id="KW-0540">Nuclease</keyword>
<dbReference type="PANTHER" id="PTHR11371:SF32">
    <property type="entry name" value="DEOXYRIBONUCLEASE GAMMA"/>
    <property type="match status" value="1"/>
</dbReference>
<comment type="similarity">
    <text evidence="1">Belongs to the DNase I family.</text>
</comment>
<evidence type="ECO:0000256" key="1">
    <source>
        <dbReference type="ARBA" id="ARBA00007359"/>
    </source>
</evidence>
<keyword evidence="3" id="KW-0255">Endonuclease</keyword>
<dbReference type="GO" id="GO:0006308">
    <property type="term" value="P:DNA catabolic process"/>
    <property type="evidence" value="ECO:0007669"/>
    <property type="project" value="InterPro"/>
</dbReference>
<dbReference type="Gene3D" id="3.60.10.10">
    <property type="entry name" value="Endonuclease/exonuclease/phosphatase"/>
    <property type="match status" value="1"/>
</dbReference>
<keyword evidence="8" id="KW-1185">Reference proteome</keyword>
<proteinExistence type="inferred from homology"/>
<sequence>MIIYIYDLPFDPIFLVITPQNIIFMGDLNAGCAHVPMESWKDIRLRTNREFVWLIGDNVDTMVRRNTSCPYDRIVVIGDKLIRSIVPGSAGKYDFMEAYGLTEDQALEVSDHFPVEMELMESTREVDQNEKERLEMSEQTEGNH</sequence>
<comment type="caution">
    <text evidence="7">The sequence shown here is derived from an EMBL/GenBank/DDBJ whole genome shotgun (WGS) entry which is preliminary data.</text>
</comment>
<evidence type="ECO:0000313" key="8">
    <source>
        <dbReference type="Proteomes" id="UP000812440"/>
    </source>
</evidence>
<evidence type="ECO:0000259" key="6">
    <source>
        <dbReference type="Pfam" id="PF03372"/>
    </source>
</evidence>
<reference evidence="7" key="1">
    <citation type="thesis" date="2020" institute="ProQuest LLC" country="789 East Eisenhower Parkway, Ann Arbor, MI, USA">
        <title>Comparative Genomics and Chromosome Evolution.</title>
        <authorList>
            <person name="Mudd A.B."/>
        </authorList>
    </citation>
    <scope>NUCLEOTIDE SEQUENCE</scope>
    <source>
        <strain evidence="7">Female2</strain>
        <tissue evidence="7">Blood</tissue>
    </source>
</reference>
<evidence type="ECO:0000313" key="7">
    <source>
        <dbReference type="EMBL" id="KAG8431046.1"/>
    </source>
</evidence>
<dbReference type="SMART" id="SM00476">
    <property type="entry name" value="DNaseIc"/>
    <property type="match status" value="1"/>
</dbReference>
<feature type="region of interest" description="Disordered" evidence="5">
    <location>
        <begin position="124"/>
        <end position="144"/>
    </location>
</feature>
<dbReference type="OrthoDB" id="10061407at2759"/>
<dbReference type="PANTHER" id="PTHR11371">
    <property type="entry name" value="DEOXYRIBONUCLEASE"/>
    <property type="match status" value="1"/>
</dbReference>
<feature type="domain" description="Endonuclease/exonuclease/phosphatase" evidence="6">
    <location>
        <begin position="18"/>
        <end position="112"/>
    </location>
</feature>
<dbReference type="Pfam" id="PF03372">
    <property type="entry name" value="Exo_endo_phos"/>
    <property type="match status" value="1"/>
</dbReference>
<evidence type="ECO:0000256" key="3">
    <source>
        <dbReference type="ARBA" id="ARBA00022759"/>
    </source>
</evidence>
<dbReference type="EMBL" id="JAACNH010000396">
    <property type="protein sequence ID" value="KAG8431046.1"/>
    <property type="molecule type" value="Genomic_DNA"/>
</dbReference>
<dbReference type="PRINTS" id="PR00130">
    <property type="entry name" value="DNASEI"/>
</dbReference>
<name>A0A8T2ILL1_9PIPI</name>
<gene>
    <name evidence="7" type="ORF">GDO86_019496</name>
</gene>
<evidence type="ECO:0000256" key="4">
    <source>
        <dbReference type="ARBA" id="ARBA00022801"/>
    </source>
</evidence>
<evidence type="ECO:0000256" key="2">
    <source>
        <dbReference type="ARBA" id="ARBA00022722"/>
    </source>
</evidence>
<dbReference type="AlphaFoldDB" id="A0A8T2ILL1"/>
<organism evidence="7 8">
    <name type="scientific">Hymenochirus boettgeri</name>
    <name type="common">Congo dwarf clawed frog</name>
    <dbReference type="NCBI Taxonomy" id="247094"/>
    <lineage>
        <taxon>Eukaryota</taxon>
        <taxon>Metazoa</taxon>
        <taxon>Chordata</taxon>
        <taxon>Craniata</taxon>
        <taxon>Vertebrata</taxon>
        <taxon>Euteleostomi</taxon>
        <taxon>Amphibia</taxon>
        <taxon>Batrachia</taxon>
        <taxon>Anura</taxon>
        <taxon>Pipoidea</taxon>
        <taxon>Pipidae</taxon>
        <taxon>Pipinae</taxon>
        <taxon>Hymenochirus</taxon>
    </lineage>
</organism>